<sequence length="269" mass="30059">MRYHVTVTSGLQAVVRLVRKSPFVVQLEVPVQKVVGVAARQVARYPSITQTHVTRTALRKVDLPVIQLVVMPPSGEHITLFLLSNQVPVGTRETWVHALDPAAPLTWRHYELVELEGGRLSWRLTRQVRERYAVQLRRLITGRGGSNAVLTPGGLRRQARYQLRPEVAHQQVLKLAAHLGRYPGLAGVRRDVFALAQQSTRLWQSTHPQRPHPVWPYQPYLPYLAPRTALLSELVERGQWGGVDTDHPYVSGGDVTALEVTEQGGNGGS</sequence>
<proteinExistence type="predicted"/>
<organism evidence="1 2">
    <name type="scientific">Deinococcus soli</name>
    <name type="common">ex Cha et al. 2016</name>
    <dbReference type="NCBI Taxonomy" id="1309411"/>
    <lineage>
        <taxon>Bacteria</taxon>
        <taxon>Thermotogati</taxon>
        <taxon>Deinococcota</taxon>
        <taxon>Deinococci</taxon>
        <taxon>Deinococcales</taxon>
        <taxon>Deinococcaceae</taxon>
        <taxon>Deinococcus</taxon>
    </lineage>
</organism>
<protein>
    <submittedName>
        <fullName evidence="1">Uncharacterized protein</fullName>
    </submittedName>
</protein>
<dbReference type="EMBL" id="JAVDQK010000035">
    <property type="protein sequence ID" value="MDR6221451.1"/>
    <property type="molecule type" value="Genomic_DNA"/>
</dbReference>
<dbReference type="RefSeq" id="WP_309859493.1">
    <property type="nucleotide sequence ID" value="NZ_JAVDQJ010000035.1"/>
</dbReference>
<evidence type="ECO:0000313" key="2">
    <source>
        <dbReference type="Proteomes" id="UP001185331"/>
    </source>
</evidence>
<name>A0AAE4BR59_9DEIO</name>
<accession>A0AAE4BR59</accession>
<dbReference type="Proteomes" id="UP001185331">
    <property type="component" value="Unassembled WGS sequence"/>
</dbReference>
<dbReference type="AlphaFoldDB" id="A0AAE4BR59"/>
<evidence type="ECO:0000313" key="1">
    <source>
        <dbReference type="EMBL" id="MDR6221451.1"/>
    </source>
</evidence>
<reference evidence="1" key="1">
    <citation type="submission" date="2023-07" db="EMBL/GenBank/DDBJ databases">
        <title>Sorghum-associated microbial communities from plants grown in Nebraska, USA.</title>
        <authorList>
            <person name="Schachtman D."/>
        </authorList>
    </citation>
    <scope>NUCLEOTIDE SEQUENCE</scope>
    <source>
        <strain evidence="1">BE330</strain>
    </source>
</reference>
<gene>
    <name evidence="1" type="ORF">J2Y00_005087</name>
</gene>
<comment type="caution">
    <text evidence="1">The sequence shown here is derived from an EMBL/GenBank/DDBJ whole genome shotgun (WGS) entry which is preliminary data.</text>
</comment>